<evidence type="ECO:0000313" key="1">
    <source>
        <dbReference type="EMBL" id="KAK3204588.1"/>
    </source>
</evidence>
<name>A0AAE0A753_9ROSI</name>
<organism evidence="1 2">
    <name type="scientific">Dipteronia sinensis</name>
    <dbReference type="NCBI Taxonomy" id="43782"/>
    <lineage>
        <taxon>Eukaryota</taxon>
        <taxon>Viridiplantae</taxon>
        <taxon>Streptophyta</taxon>
        <taxon>Embryophyta</taxon>
        <taxon>Tracheophyta</taxon>
        <taxon>Spermatophyta</taxon>
        <taxon>Magnoliopsida</taxon>
        <taxon>eudicotyledons</taxon>
        <taxon>Gunneridae</taxon>
        <taxon>Pentapetalae</taxon>
        <taxon>rosids</taxon>
        <taxon>malvids</taxon>
        <taxon>Sapindales</taxon>
        <taxon>Sapindaceae</taxon>
        <taxon>Hippocastanoideae</taxon>
        <taxon>Acereae</taxon>
        <taxon>Dipteronia</taxon>
    </lineage>
</organism>
<dbReference type="AlphaFoldDB" id="A0AAE0A753"/>
<gene>
    <name evidence="1" type="ORF">Dsin_018634</name>
</gene>
<sequence>MSQLGAAPELPLLWKISLNVFNLRSLMIFISRGFFILGATREEMVASLKNWIEFLSTMKGLSSLSIQKQVSFLLHFRPLPIRGEARVARMREMELLNEYTLSLQAEEDLLRQNSRIQWLKAGDRNSSYFFKAINGRCNRSKIHSITSDDGSLIEGDIPVKNEAIRHFQNILGCSMPVRHGIGTLGNIIDNVISNDQADSMDRDVTNEEIREVWMASKHIFSRKLGILLVKT</sequence>
<evidence type="ECO:0000313" key="2">
    <source>
        <dbReference type="Proteomes" id="UP001281410"/>
    </source>
</evidence>
<protein>
    <submittedName>
        <fullName evidence="1">Uncharacterized protein</fullName>
    </submittedName>
</protein>
<reference evidence="1" key="1">
    <citation type="journal article" date="2023" name="Plant J.">
        <title>Genome sequences and population genomics provide insights into the demographic history, inbreeding, and mutation load of two 'living fossil' tree species of Dipteronia.</title>
        <authorList>
            <person name="Feng Y."/>
            <person name="Comes H.P."/>
            <person name="Chen J."/>
            <person name="Zhu S."/>
            <person name="Lu R."/>
            <person name="Zhang X."/>
            <person name="Li P."/>
            <person name="Qiu J."/>
            <person name="Olsen K.M."/>
            <person name="Qiu Y."/>
        </authorList>
    </citation>
    <scope>NUCLEOTIDE SEQUENCE</scope>
    <source>
        <strain evidence="1">NBL</strain>
    </source>
</reference>
<dbReference type="Proteomes" id="UP001281410">
    <property type="component" value="Unassembled WGS sequence"/>
</dbReference>
<dbReference type="EMBL" id="JANJYJ010000006">
    <property type="protein sequence ID" value="KAK3204588.1"/>
    <property type="molecule type" value="Genomic_DNA"/>
</dbReference>
<comment type="caution">
    <text evidence="1">The sequence shown here is derived from an EMBL/GenBank/DDBJ whole genome shotgun (WGS) entry which is preliminary data.</text>
</comment>
<keyword evidence="2" id="KW-1185">Reference proteome</keyword>
<proteinExistence type="predicted"/>
<accession>A0AAE0A753</accession>